<sequence length="470" mass="54177">MLMVFDEKDGDLWSRLSTTTEKPHIGHLYTALLGDCAFRWNKMKDRSNVDNIEASKSVFISGTDEHGLKIQKAAKSSGMSTIQFCDMISSKFQEMFIFFNIKPTVFIRTTQENHLKTVSSVWSILKAKDLILKKKYAGWYSVTDECFYTKKEVTLSSGQMISRMTGSPVQWVEEENYLFNFERFIPTIRKWLTENNVIYPTHYLPEALQVLDKMSVLSVSRDRRRLEWGIPVPDDSFQTVNFFFYNIYVWLDALCSYLTASGYPSFKSGCWPPDCQIIGKDILKFHAVYWPSLLLALDLPLPKNLFVHSHWLSNGIKMSKSIGNVVDPLASADLLTVDGLRYFLLKQGLPQNDADFTEHKAIEVINADLVNTLGNLLSRSTVKKLNNNQIYTNFSPDVFDEKEQQLNADFIEKLTTLRDRCSADYDKLMIYNVLTNILEVAYKANSLFAIYEPWKIKREEKVSSIIFNIK</sequence>
<dbReference type="GO" id="GO:0006431">
    <property type="term" value="P:methionyl-tRNA aminoacylation"/>
    <property type="evidence" value="ECO:0007669"/>
    <property type="project" value="InterPro"/>
</dbReference>
<accession>A0A0N5ANR1</accession>
<keyword evidence="4 9" id="KW-0067">ATP-binding</keyword>
<keyword evidence="6 9" id="KW-0030">Aminoacyl-tRNA synthetase</keyword>
<feature type="domain" description="Methionyl/Leucyl tRNA synthetase" evidence="10">
    <location>
        <begin position="20"/>
        <end position="154"/>
    </location>
</feature>
<dbReference type="STRING" id="451379.A0A0N5ANR1"/>
<keyword evidence="11" id="KW-1185">Reference proteome</keyword>
<dbReference type="SUPFAM" id="SSF47323">
    <property type="entry name" value="Anticodon-binding domain of a subclass of class I aminoacyl-tRNA synthetases"/>
    <property type="match status" value="1"/>
</dbReference>
<dbReference type="Gene3D" id="1.10.730.10">
    <property type="entry name" value="Isoleucyl-tRNA Synthetase, Domain 1"/>
    <property type="match status" value="1"/>
</dbReference>
<organism evidence="11 12">
    <name type="scientific">Syphacia muris</name>
    <dbReference type="NCBI Taxonomy" id="451379"/>
    <lineage>
        <taxon>Eukaryota</taxon>
        <taxon>Metazoa</taxon>
        <taxon>Ecdysozoa</taxon>
        <taxon>Nematoda</taxon>
        <taxon>Chromadorea</taxon>
        <taxon>Rhabditida</taxon>
        <taxon>Spirurina</taxon>
        <taxon>Oxyuridomorpha</taxon>
        <taxon>Oxyuroidea</taxon>
        <taxon>Oxyuridae</taxon>
        <taxon>Syphacia</taxon>
    </lineage>
</organism>
<protein>
    <recommendedName>
        <fullName evidence="7">Methionine--tRNA ligase, mitochondrial</fullName>
        <ecNumber evidence="1">6.1.1.10</ecNumber>
    </recommendedName>
    <alternativeName>
        <fullName evidence="8">Mitochondrial methionyl-tRNA synthetase</fullName>
    </alternativeName>
</protein>
<dbReference type="InterPro" id="IPR009080">
    <property type="entry name" value="tRNAsynth_Ia_anticodon-bd"/>
</dbReference>
<evidence type="ECO:0000259" key="10">
    <source>
        <dbReference type="Pfam" id="PF09334"/>
    </source>
</evidence>
<evidence type="ECO:0000256" key="5">
    <source>
        <dbReference type="ARBA" id="ARBA00022917"/>
    </source>
</evidence>
<dbReference type="WBParaSite" id="SMUV_0000625801-mRNA-1">
    <property type="protein sequence ID" value="SMUV_0000625801-mRNA-1"/>
    <property type="gene ID" value="SMUV_0000625801"/>
</dbReference>
<dbReference type="EC" id="6.1.1.10" evidence="1"/>
<proteinExistence type="inferred from homology"/>
<keyword evidence="5 9" id="KW-0648">Protein biosynthesis</keyword>
<dbReference type="PANTHER" id="PTHR43326">
    <property type="entry name" value="METHIONYL-TRNA SYNTHETASE"/>
    <property type="match status" value="1"/>
</dbReference>
<dbReference type="SUPFAM" id="SSF52374">
    <property type="entry name" value="Nucleotidylyl transferase"/>
    <property type="match status" value="1"/>
</dbReference>
<reference evidence="12" key="1">
    <citation type="submission" date="2017-02" db="UniProtKB">
        <authorList>
            <consortium name="WormBaseParasite"/>
        </authorList>
    </citation>
    <scope>IDENTIFICATION</scope>
</reference>
<dbReference type="Pfam" id="PF09334">
    <property type="entry name" value="tRNA-synt_1g"/>
    <property type="match status" value="2"/>
</dbReference>
<name>A0A0N5ANR1_9BILA</name>
<evidence type="ECO:0000256" key="7">
    <source>
        <dbReference type="ARBA" id="ARBA00026124"/>
    </source>
</evidence>
<dbReference type="GO" id="GO:0004825">
    <property type="term" value="F:methionine-tRNA ligase activity"/>
    <property type="evidence" value="ECO:0007669"/>
    <property type="project" value="UniProtKB-EC"/>
</dbReference>
<evidence type="ECO:0000256" key="8">
    <source>
        <dbReference type="ARBA" id="ARBA00030331"/>
    </source>
</evidence>
<evidence type="ECO:0000256" key="1">
    <source>
        <dbReference type="ARBA" id="ARBA00012838"/>
    </source>
</evidence>
<dbReference type="Gene3D" id="3.40.50.620">
    <property type="entry name" value="HUPs"/>
    <property type="match status" value="1"/>
</dbReference>
<dbReference type="InterPro" id="IPR015413">
    <property type="entry name" value="Methionyl/Leucyl_tRNA_Synth"/>
</dbReference>
<evidence type="ECO:0000256" key="2">
    <source>
        <dbReference type="ARBA" id="ARBA00022598"/>
    </source>
</evidence>
<evidence type="ECO:0000256" key="9">
    <source>
        <dbReference type="RuleBase" id="RU363039"/>
    </source>
</evidence>
<evidence type="ECO:0000256" key="3">
    <source>
        <dbReference type="ARBA" id="ARBA00022741"/>
    </source>
</evidence>
<dbReference type="InterPro" id="IPR033911">
    <property type="entry name" value="MetRS_core"/>
</dbReference>
<evidence type="ECO:0000256" key="4">
    <source>
        <dbReference type="ARBA" id="ARBA00022840"/>
    </source>
</evidence>
<comment type="similarity">
    <text evidence="9">Belongs to the class-I aminoacyl-tRNA synthetase family.</text>
</comment>
<dbReference type="PANTHER" id="PTHR43326:SF1">
    <property type="entry name" value="METHIONINE--TRNA LIGASE, MITOCHONDRIAL"/>
    <property type="match status" value="1"/>
</dbReference>
<dbReference type="InterPro" id="IPR023457">
    <property type="entry name" value="Met-tRNA_synth_2"/>
</dbReference>
<dbReference type="Proteomes" id="UP000046393">
    <property type="component" value="Unplaced"/>
</dbReference>
<dbReference type="PRINTS" id="PR01041">
    <property type="entry name" value="TRNASYNTHMET"/>
</dbReference>
<dbReference type="GO" id="GO:0005524">
    <property type="term" value="F:ATP binding"/>
    <property type="evidence" value="ECO:0007669"/>
    <property type="project" value="UniProtKB-KW"/>
</dbReference>
<evidence type="ECO:0000313" key="12">
    <source>
        <dbReference type="WBParaSite" id="SMUV_0000625801-mRNA-1"/>
    </source>
</evidence>
<keyword evidence="2 9" id="KW-0436">Ligase</keyword>
<keyword evidence="3 9" id="KW-0547">Nucleotide-binding</keyword>
<dbReference type="InterPro" id="IPR014729">
    <property type="entry name" value="Rossmann-like_a/b/a_fold"/>
</dbReference>
<dbReference type="Gene3D" id="2.170.220.10">
    <property type="match status" value="1"/>
</dbReference>
<feature type="domain" description="Methionyl/Leucyl tRNA synthetase" evidence="10">
    <location>
        <begin position="162"/>
        <end position="380"/>
    </location>
</feature>
<evidence type="ECO:0000256" key="6">
    <source>
        <dbReference type="ARBA" id="ARBA00023146"/>
    </source>
</evidence>
<evidence type="ECO:0000313" key="11">
    <source>
        <dbReference type="Proteomes" id="UP000046393"/>
    </source>
</evidence>
<dbReference type="AlphaFoldDB" id="A0A0N5ANR1"/>